<feature type="compositionally biased region" description="Polar residues" evidence="1">
    <location>
        <begin position="75"/>
        <end position="86"/>
    </location>
</feature>
<gene>
    <name evidence="2" type="ORF">MNOR_LOCUS32289</name>
</gene>
<comment type="caution">
    <text evidence="2">The sequence shown here is derived from an EMBL/GenBank/DDBJ whole genome shotgun (WGS) entry which is preliminary data.</text>
</comment>
<evidence type="ECO:0000313" key="2">
    <source>
        <dbReference type="EMBL" id="CAL4159516.1"/>
    </source>
</evidence>
<evidence type="ECO:0000256" key="1">
    <source>
        <dbReference type="SAM" id="MobiDB-lite"/>
    </source>
</evidence>
<organism evidence="2 3">
    <name type="scientific">Meganyctiphanes norvegica</name>
    <name type="common">Northern krill</name>
    <name type="synonym">Thysanopoda norvegica</name>
    <dbReference type="NCBI Taxonomy" id="48144"/>
    <lineage>
        <taxon>Eukaryota</taxon>
        <taxon>Metazoa</taxon>
        <taxon>Ecdysozoa</taxon>
        <taxon>Arthropoda</taxon>
        <taxon>Crustacea</taxon>
        <taxon>Multicrustacea</taxon>
        <taxon>Malacostraca</taxon>
        <taxon>Eumalacostraca</taxon>
        <taxon>Eucarida</taxon>
        <taxon>Euphausiacea</taxon>
        <taxon>Euphausiidae</taxon>
        <taxon>Meganyctiphanes</taxon>
    </lineage>
</organism>
<feature type="compositionally biased region" description="Polar residues" evidence="1">
    <location>
        <begin position="1"/>
        <end position="19"/>
    </location>
</feature>
<feature type="compositionally biased region" description="Polar residues" evidence="1">
    <location>
        <begin position="39"/>
        <end position="56"/>
    </location>
</feature>
<proteinExistence type="predicted"/>
<dbReference type="EMBL" id="CAXKWB010043573">
    <property type="protein sequence ID" value="CAL4159516.1"/>
    <property type="molecule type" value="Genomic_DNA"/>
</dbReference>
<reference evidence="2 3" key="1">
    <citation type="submission" date="2024-05" db="EMBL/GenBank/DDBJ databases">
        <authorList>
            <person name="Wallberg A."/>
        </authorList>
    </citation>
    <scope>NUCLEOTIDE SEQUENCE [LARGE SCALE GENOMIC DNA]</scope>
</reference>
<dbReference type="Proteomes" id="UP001497623">
    <property type="component" value="Unassembled WGS sequence"/>
</dbReference>
<name>A0AAV2S2D1_MEGNR</name>
<dbReference type="AlphaFoldDB" id="A0AAV2S2D1"/>
<feature type="non-terminal residue" evidence="2">
    <location>
        <position position="199"/>
    </location>
</feature>
<feature type="compositionally biased region" description="Basic and acidic residues" evidence="1">
    <location>
        <begin position="59"/>
        <end position="74"/>
    </location>
</feature>
<evidence type="ECO:0000313" key="3">
    <source>
        <dbReference type="Proteomes" id="UP001497623"/>
    </source>
</evidence>
<feature type="region of interest" description="Disordered" evidence="1">
    <location>
        <begin position="36"/>
        <end position="100"/>
    </location>
</feature>
<sequence length="199" mass="22358">ITSRPTSPQSHMEFTQSRAGSLYSYRGDVIAEEVEDLRTSGNTSPYLQTSRNTSPRFHQGYDQDDYHSPRRLETRQSQTDSGNASLLSDEDASYRDRPGTVLLPRPDSVFKAKDSRPATTFIEVDYDTDDGGVFKSKKNADYVKGTKEILDSTITKIELPLDMLEANEVQSKASVDSSLEVEACHCRGGWIYLIKYKRG</sequence>
<feature type="region of interest" description="Disordered" evidence="1">
    <location>
        <begin position="1"/>
        <end position="22"/>
    </location>
</feature>
<protein>
    <submittedName>
        <fullName evidence="2">Uncharacterized protein</fullName>
    </submittedName>
</protein>
<feature type="non-terminal residue" evidence="2">
    <location>
        <position position="1"/>
    </location>
</feature>
<accession>A0AAV2S2D1</accession>
<keyword evidence="3" id="KW-1185">Reference proteome</keyword>